<keyword evidence="1" id="KW-0812">Transmembrane</keyword>
<gene>
    <name evidence="2" type="ORF">COT77_01230</name>
</gene>
<feature type="transmembrane region" description="Helical" evidence="1">
    <location>
        <begin position="120"/>
        <end position="147"/>
    </location>
</feature>
<keyword evidence="1" id="KW-1133">Transmembrane helix</keyword>
<keyword evidence="1" id="KW-0472">Membrane</keyword>
<dbReference type="PANTHER" id="PTHR37305:SF1">
    <property type="entry name" value="MEMBRANE PROTEIN"/>
    <property type="match status" value="1"/>
</dbReference>
<evidence type="ECO:0000313" key="2">
    <source>
        <dbReference type="EMBL" id="PIT97493.1"/>
    </source>
</evidence>
<reference evidence="3" key="1">
    <citation type="submission" date="2017-09" db="EMBL/GenBank/DDBJ databases">
        <title>Depth-based differentiation of microbial function through sediment-hosted aquifers and enrichment of novel symbionts in the deep terrestrial subsurface.</title>
        <authorList>
            <person name="Probst A.J."/>
            <person name="Ladd B."/>
            <person name="Jarett J.K."/>
            <person name="Geller-Mcgrath D.E."/>
            <person name="Sieber C.M.K."/>
            <person name="Emerson J.B."/>
            <person name="Anantharaman K."/>
            <person name="Thomas B.C."/>
            <person name="Malmstrom R."/>
            <person name="Stieglmeier M."/>
            <person name="Klingl A."/>
            <person name="Woyke T."/>
            <person name="Ryan C.M."/>
            <person name="Banfield J.F."/>
        </authorList>
    </citation>
    <scope>NUCLEOTIDE SEQUENCE [LARGE SCALE GENOMIC DNA]</scope>
</reference>
<dbReference type="Pfam" id="PF12679">
    <property type="entry name" value="ABC2_membrane_2"/>
    <property type="match status" value="1"/>
</dbReference>
<feature type="transmembrane region" description="Helical" evidence="1">
    <location>
        <begin position="159"/>
        <end position="183"/>
    </location>
</feature>
<evidence type="ECO:0000256" key="1">
    <source>
        <dbReference type="SAM" id="Phobius"/>
    </source>
</evidence>
<comment type="caution">
    <text evidence="2">The sequence shown here is derived from an EMBL/GenBank/DDBJ whole genome shotgun (WGS) entry which is preliminary data.</text>
</comment>
<evidence type="ECO:0000313" key="3">
    <source>
        <dbReference type="Proteomes" id="UP000228596"/>
    </source>
</evidence>
<dbReference type="GO" id="GO:0005886">
    <property type="term" value="C:plasma membrane"/>
    <property type="evidence" value="ECO:0007669"/>
    <property type="project" value="UniProtKB-SubCell"/>
</dbReference>
<evidence type="ECO:0008006" key="4">
    <source>
        <dbReference type="Google" id="ProtNLM"/>
    </source>
</evidence>
<feature type="transmembrane region" description="Helical" evidence="1">
    <location>
        <begin position="190"/>
        <end position="210"/>
    </location>
</feature>
<dbReference type="Proteomes" id="UP000228596">
    <property type="component" value="Unassembled WGS sequence"/>
</dbReference>
<protein>
    <recommendedName>
        <fullName evidence="4">ABC transporter permease</fullName>
    </recommendedName>
</protein>
<feature type="transmembrane region" description="Helical" evidence="1">
    <location>
        <begin position="16"/>
        <end position="37"/>
    </location>
</feature>
<dbReference type="PANTHER" id="PTHR37305">
    <property type="entry name" value="INTEGRAL MEMBRANE PROTEIN-RELATED"/>
    <property type="match status" value="1"/>
</dbReference>
<organism evidence="2 3">
    <name type="scientific">Candidatus Berkelbacteria bacterium CG10_big_fil_rev_8_21_14_0_10_41_12</name>
    <dbReference type="NCBI Taxonomy" id="1974513"/>
    <lineage>
        <taxon>Bacteria</taxon>
        <taxon>Candidatus Berkelbacteria</taxon>
    </lineage>
</organism>
<accession>A0A2M6WXH6</accession>
<dbReference type="AlphaFoldDB" id="A0A2M6WXH6"/>
<name>A0A2M6WXH6_9BACT</name>
<sequence length="267" mass="30498">MFAIFWRTVRDRKISLIIYSILGILLLAMYLSFFPAIQEQAQSLQELMKSYPESFLKAFGMEDMIFNNLESYLSTEQFSFMWPLLMILLLVSFSGSAIAREIERGTAEILLALPVSRLKIFFAKYFAGFFNLIVFVLASIPSTILLAKLYGVEYKSEGYIIMSLLGFMFALATYSFSMLMSVLFSEKGKVYFASAGLIVIMYVLNIISSLKDSVSDLKYFSFFYYFNAGDALVRNHIDHFAYWIFLGVAVLSTVLAAVWFSRRDIAV</sequence>
<feature type="transmembrane region" description="Helical" evidence="1">
    <location>
        <begin position="80"/>
        <end position="99"/>
    </location>
</feature>
<feature type="transmembrane region" description="Helical" evidence="1">
    <location>
        <begin position="240"/>
        <end position="260"/>
    </location>
</feature>
<proteinExistence type="predicted"/>
<dbReference type="EMBL" id="PEZV01000008">
    <property type="protein sequence ID" value="PIT97493.1"/>
    <property type="molecule type" value="Genomic_DNA"/>
</dbReference>
<dbReference type="GO" id="GO:0140359">
    <property type="term" value="F:ABC-type transporter activity"/>
    <property type="evidence" value="ECO:0007669"/>
    <property type="project" value="InterPro"/>
</dbReference>